<dbReference type="AlphaFoldDB" id="A0A164SK94"/>
<dbReference type="STRING" id="35525.A0A164SK94"/>
<dbReference type="Gene3D" id="3.30.70.270">
    <property type="match status" value="1"/>
</dbReference>
<proteinExistence type="predicted"/>
<dbReference type="InterPro" id="IPR043128">
    <property type="entry name" value="Rev_trsase/Diguanyl_cyclase"/>
</dbReference>
<evidence type="ECO:0000313" key="8">
    <source>
        <dbReference type="EMBL" id="KZS09708.1"/>
    </source>
</evidence>
<comment type="caution">
    <text evidence="8">The sequence shown here is derived from an EMBL/GenBank/DDBJ whole genome shotgun (WGS) entry which is preliminary data.</text>
</comment>
<dbReference type="PANTHER" id="PTHR37984">
    <property type="entry name" value="PROTEIN CBG26694"/>
    <property type="match status" value="1"/>
</dbReference>
<reference evidence="8 9" key="1">
    <citation type="submission" date="2016-03" db="EMBL/GenBank/DDBJ databases">
        <title>EvidentialGene: Evidence-directed Construction of Genes on Genomes.</title>
        <authorList>
            <person name="Gilbert D.G."/>
            <person name="Choi J.-H."/>
            <person name="Mockaitis K."/>
            <person name="Colbourne J."/>
            <person name="Pfrender M."/>
        </authorList>
    </citation>
    <scope>NUCLEOTIDE SEQUENCE [LARGE SCALE GENOMIC DNA]</scope>
    <source>
        <strain evidence="8 9">Xinb3</strain>
        <tissue evidence="8">Complete organism</tissue>
    </source>
</reference>
<dbReference type="Proteomes" id="UP000076858">
    <property type="component" value="Unassembled WGS sequence"/>
</dbReference>
<accession>A0A164SK94</accession>
<name>A0A164SK94_9CRUS</name>
<dbReference type="CDD" id="cd01647">
    <property type="entry name" value="RT_LTR"/>
    <property type="match status" value="1"/>
</dbReference>
<gene>
    <name evidence="8" type="ORF">APZ42_025996</name>
</gene>
<evidence type="ECO:0000256" key="1">
    <source>
        <dbReference type="ARBA" id="ARBA00012493"/>
    </source>
</evidence>
<keyword evidence="4" id="KW-0540">Nuclease</keyword>
<evidence type="ECO:0000256" key="3">
    <source>
        <dbReference type="ARBA" id="ARBA00022695"/>
    </source>
</evidence>
<dbReference type="Pfam" id="PF17921">
    <property type="entry name" value="Integrase_H2C2"/>
    <property type="match status" value="1"/>
</dbReference>
<organism evidence="8 9">
    <name type="scientific">Daphnia magna</name>
    <dbReference type="NCBI Taxonomy" id="35525"/>
    <lineage>
        <taxon>Eukaryota</taxon>
        <taxon>Metazoa</taxon>
        <taxon>Ecdysozoa</taxon>
        <taxon>Arthropoda</taxon>
        <taxon>Crustacea</taxon>
        <taxon>Branchiopoda</taxon>
        <taxon>Diplostraca</taxon>
        <taxon>Cladocera</taxon>
        <taxon>Anomopoda</taxon>
        <taxon>Daphniidae</taxon>
        <taxon>Daphnia</taxon>
    </lineage>
</organism>
<dbReference type="Gene3D" id="1.10.340.70">
    <property type="match status" value="1"/>
</dbReference>
<keyword evidence="5" id="KW-0255">Endonuclease</keyword>
<dbReference type="Gene3D" id="2.40.70.10">
    <property type="entry name" value="Acid Proteases"/>
    <property type="match status" value="1"/>
</dbReference>
<evidence type="ECO:0000259" key="7">
    <source>
        <dbReference type="Pfam" id="PF17921"/>
    </source>
</evidence>
<dbReference type="PANTHER" id="PTHR37984:SF5">
    <property type="entry name" value="PROTEIN NYNRIN-LIKE"/>
    <property type="match status" value="1"/>
</dbReference>
<sequence length="861" mass="96762">MVSEVYSYSSAVLIRNHVVSGDARKIKPVLDKFTAHFEPRLSEVFERFKLFRRHQMPGETVDSWLIDLRSLVKTCGYGTGVDSVLGDQIVCCSRHQSRPVNRRFAKKPELSQLIPRAQPDQQPATNQHSTPPTNTVEGKQHFRCNKCGRHHRKNQCRVSNVKFFTCGVIGHVSSCCPSSSNTCQVSSRQAPNPTAKVHAVVCEMQWVGDVESGGTVLTLPRSVEEDYYVLHALTTSSSGSVWRQQVTVDGVSVDFKLDSGATCNILPYETFAQLHQTCRHLRPGPIVRSYRSQDGLLRVLGLHTAKVVHRGTVFIIDFVVVDEPGQPTLLGLPSCDKLNLIRRVDALQSPVETPLPPIVMEYISVFTGLDKLPVEHDIRLLSGANRVDHVVCAVSRLPFRLERKSNENILTPVQEPTEWVSRMMVLGKPDGDVRICLDPFELNKAIQHQHFSVPIIDFYQIYLSNAASYLCTMATPKGRYRFLRLLFGLKSAPEIYLQTMNDLFGDLSGVLIYFDDFLVPGETEEEILANLRQELPWLGHVVGQGTLKPDPLKASAIVEMPDPACPADLVRLLGMYVYGQTGVVESDHKPLVGLLDKPIASCSPRIQWMRLQVQRFDFKLVYKPGKELFIADTLSRAPSSRLFNDDTTQGCEEQVHSVLDLVIPHDSTRVKLAAATAADPTLRLLKEVLVRWWPEHKAQCPVAVKPFWLVRHHLTEAGGILLNGVRLVVPVSLRQEVLPGIHDGHFGEVKCVLRAMSAVFWPRCDEQIQNMVTSCSTSQTYRNRNPTQPLRPVPLRVHAFQWVSVVMCRGVYCQLTPADRTSATSTPYTLSLNTVTYYILFPTLNKTIPQRFSYITRLQKN</sequence>
<feature type="domain" description="Integrase zinc-binding" evidence="7">
    <location>
        <begin position="729"/>
        <end position="783"/>
    </location>
</feature>
<dbReference type="InterPro" id="IPR050951">
    <property type="entry name" value="Retrovirus_Pol_polyprotein"/>
</dbReference>
<evidence type="ECO:0000313" key="9">
    <source>
        <dbReference type="Proteomes" id="UP000076858"/>
    </source>
</evidence>
<dbReference type="GO" id="GO:0003964">
    <property type="term" value="F:RNA-directed DNA polymerase activity"/>
    <property type="evidence" value="ECO:0007669"/>
    <property type="project" value="UniProtKB-EC"/>
</dbReference>
<feature type="compositionally biased region" description="Polar residues" evidence="6">
    <location>
        <begin position="119"/>
        <end position="137"/>
    </location>
</feature>
<keyword evidence="9" id="KW-1185">Reference proteome</keyword>
<keyword evidence="3" id="KW-0548">Nucleotidyltransferase</keyword>
<dbReference type="InterPro" id="IPR041588">
    <property type="entry name" value="Integrase_H2C2"/>
</dbReference>
<dbReference type="OrthoDB" id="6377085at2759"/>
<evidence type="ECO:0000256" key="4">
    <source>
        <dbReference type="ARBA" id="ARBA00022722"/>
    </source>
</evidence>
<dbReference type="SUPFAM" id="SSF50630">
    <property type="entry name" value="Acid proteases"/>
    <property type="match status" value="1"/>
</dbReference>
<evidence type="ECO:0000256" key="2">
    <source>
        <dbReference type="ARBA" id="ARBA00022679"/>
    </source>
</evidence>
<evidence type="ECO:0000256" key="6">
    <source>
        <dbReference type="SAM" id="MobiDB-lite"/>
    </source>
</evidence>
<keyword evidence="5" id="KW-0378">Hydrolase</keyword>
<dbReference type="InterPro" id="IPR021109">
    <property type="entry name" value="Peptidase_aspartic_dom_sf"/>
</dbReference>
<dbReference type="Gene3D" id="3.10.10.10">
    <property type="entry name" value="HIV Type 1 Reverse Transcriptase, subunit A, domain 1"/>
    <property type="match status" value="2"/>
</dbReference>
<dbReference type="CDD" id="cd05481">
    <property type="entry name" value="retropepsin_like_LTR_1"/>
    <property type="match status" value="1"/>
</dbReference>
<dbReference type="EMBL" id="LRGB01002003">
    <property type="protein sequence ID" value="KZS09708.1"/>
    <property type="molecule type" value="Genomic_DNA"/>
</dbReference>
<dbReference type="SUPFAM" id="SSF56672">
    <property type="entry name" value="DNA/RNA polymerases"/>
    <property type="match status" value="1"/>
</dbReference>
<feature type="region of interest" description="Disordered" evidence="6">
    <location>
        <begin position="103"/>
        <end position="138"/>
    </location>
</feature>
<dbReference type="EC" id="2.7.7.49" evidence="1"/>
<dbReference type="InterPro" id="IPR043502">
    <property type="entry name" value="DNA/RNA_pol_sf"/>
</dbReference>
<keyword evidence="2" id="KW-0808">Transferase</keyword>
<evidence type="ECO:0000256" key="5">
    <source>
        <dbReference type="ARBA" id="ARBA00022759"/>
    </source>
</evidence>
<dbReference type="GO" id="GO:0004519">
    <property type="term" value="F:endonuclease activity"/>
    <property type="evidence" value="ECO:0007669"/>
    <property type="project" value="UniProtKB-KW"/>
</dbReference>
<protein>
    <recommendedName>
        <fullName evidence="1">RNA-directed DNA polymerase</fullName>
        <ecNumber evidence="1">2.7.7.49</ecNumber>
    </recommendedName>
</protein>